<evidence type="ECO:0000313" key="1">
    <source>
        <dbReference type="EMBL" id="QDQ42899.1"/>
    </source>
</evidence>
<dbReference type="GO" id="GO:0032259">
    <property type="term" value="P:methylation"/>
    <property type="evidence" value="ECO:0007669"/>
    <property type="project" value="UniProtKB-KW"/>
</dbReference>
<dbReference type="SUPFAM" id="SSF53335">
    <property type="entry name" value="S-adenosyl-L-methionine-dependent methyltransferases"/>
    <property type="match status" value="1"/>
</dbReference>
<reference evidence="2" key="1">
    <citation type="submission" date="2019-03" db="EMBL/GenBank/DDBJ databases">
        <title>Complete genome of Methylacidiphilum kamchatkense Kam1.</title>
        <authorList>
            <person name="Kruse T."/>
            <person name="Murarilal Ratnadevi C."/>
            <person name="Erikstad H.-A."/>
            <person name="Birkeland N.-K."/>
        </authorList>
    </citation>
    <scope>NUCLEOTIDE SEQUENCE [LARGE SCALE GENOMIC DNA]</scope>
    <source>
        <strain evidence="2">kam1</strain>
    </source>
</reference>
<dbReference type="AlphaFoldDB" id="A0A516TNS8"/>
<dbReference type="KEGG" id="mkc:kam1_1684"/>
<organism evidence="1 2">
    <name type="scientific">Methylacidiphilum kamchatkense Kam1</name>
    <dbReference type="NCBI Taxonomy" id="1202785"/>
    <lineage>
        <taxon>Bacteria</taxon>
        <taxon>Pseudomonadati</taxon>
        <taxon>Verrucomicrobiota</taxon>
        <taxon>Methylacidiphilae</taxon>
        <taxon>Methylacidiphilales</taxon>
        <taxon>Methylacidiphilaceae</taxon>
        <taxon>Methylacidiphilum (ex Ratnadevi et al. 2023)</taxon>
    </lineage>
</organism>
<protein>
    <submittedName>
        <fullName evidence="1">Methyltransferase family protein</fullName>
    </submittedName>
</protein>
<dbReference type="EMBL" id="CP037899">
    <property type="protein sequence ID" value="QDQ42899.1"/>
    <property type="molecule type" value="Genomic_DNA"/>
</dbReference>
<name>A0A516TNS8_9BACT</name>
<dbReference type="OrthoDB" id="9795498at2"/>
<sequence>MRIKTLLKRLFFYFYKAAIKLFRIHVLPAHYYCPLPNPIELERTRHTWAHPSEMLGIEINLENQLKNLQKVCSPFHKEYLGNSTYLYAVKNKFGPGYGYIEAQALHAMIRFLQPKRIIEVGSGVSTYCMLKAACKNYDNNGIKTEIIAIEPNPSSMLKSMSEIQLIPRKVQEIDLKLFETLEKNDLLFIDSSHAVRAGGDVNFLILEVLPRLKSGVYVHFHDIYFPYDYPRDILTTFFPATESSLLHAFLIFNYKFEIFFCLSLLHYMCPNELAKVFPEYQPQGGNNGLNDENLTPFGTPIGHFPSSIYLFVKKDNKV</sequence>
<dbReference type="InterPro" id="IPR029063">
    <property type="entry name" value="SAM-dependent_MTases_sf"/>
</dbReference>
<evidence type="ECO:0000313" key="2">
    <source>
        <dbReference type="Proteomes" id="UP000315925"/>
    </source>
</evidence>
<keyword evidence="1" id="KW-0808">Transferase</keyword>
<gene>
    <name evidence="1" type="ORF">kam1_1684</name>
</gene>
<dbReference type="Pfam" id="PF13578">
    <property type="entry name" value="Methyltransf_24"/>
    <property type="match status" value="1"/>
</dbReference>
<dbReference type="Proteomes" id="UP000315925">
    <property type="component" value="Chromosome"/>
</dbReference>
<dbReference type="Gene3D" id="3.40.50.150">
    <property type="entry name" value="Vaccinia Virus protein VP39"/>
    <property type="match status" value="1"/>
</dbReference>
<dbReference type="GO" id="GO:0008168">
    <property type="term" value="F:methyltransferase activity"/>
    <property type="evidence" value="ECO:0007669"/>
    <property type="project" value="UniProtKB-KW"/>
</dbReference>
<keyword evidence="1" id="KW-0489">Methyltransferase</keyword>
<dbReference type="RefSeq" id="WP_052250586.1">
    <property type="nucleotide sequence ID" value="NZ_CP037899.1"/>
</dbReference>
<accession>A0A516TNS8</accession>
<proteinExistence type="predicted"/>